<dbReference type="EMBL" id="BPLR01004005">
    <property type="protein sequence ID" value="GIX91226.1"/>
    <property type="molecule type" value="Genomic_DNA"/>
</dbReference>
<gene>
    <name evidence="2" type="ORF">CEXT_41371</name>
</gene>
<protein>
    <submittedName>
        <fullName evidence="2">Uncharacterized protein</fullName>
    </submittedName>
</protein>
<feature type="region of interest" description="Disordered" evidence="1">
    <location>
        <begin position="1"/>
        <end position="27"/>
    </location>
</feature>
<feature type="compositionally biased region" description="Polar residues" evidence="1">
    <location>
        <begin position="1"/>
        <end position="12"/>
    </location>
</feature>
<keyword evidence="3" id="KW-1185">Reference proteome</keyword>
<evidence type="ECO:0000256" key="1">
    <source>
        <dbReference type="SAM" id="MobiDB-lite"/>
    </source>
</evidence>
<proteinExistence type="predicted"/>
<organism evidence="2 3">
    <name type="scientific">Caerostris extrusa</name>
    <name type="common">Bark spider</name>
    <name type="synonym">Caerostris bankana</name>
    <dbReference type="NCBI Taxonomy" id="172846"/>
    <lineage>
        <taxon>Eukaryota</taxon>
        <taxon>Metazoa</taxon>
        <taxon>Ecdysozoa</taxon>
        <taxon>Arthropoda</taxon>
        <taxon>Chelicerata</taxon>
        <taxon>Arachnida</taxon>
        <taxon>Araneae</taxon>
        <taxon>Araneomorphae</taxon>
        <taxon>Entelegynae</taxon>
        <taxon>Araneoidea</taxon>
        <taxon>Araneidae</taxon>
        <taxon>Caerostris</taxon>
    </lineage>
</organism>
<dbReference type="AlphaFoldDB" id="A0AAV4P665"/>
<comment type="caution">
    <text evidence="2">The sequence shown here is derived from an EMBL/GenBank/DDBJ whole genome shotgun (WGS) entry which is preliminary data.</text>
</comment>
<name>A0AAV4P665_CAEEX</name>
<evidence type="ECO:0000313" key="3">
    <source>
        <dbReference type="Proteomes" id="UP001054945"/>
    </source>
</evidence>
<evidence type="ECO:0000313" key="2">
    <source>
        <dbReference type="EMBL" id="GIX91226.1"/>
    </source>
</evidence>
<sequence>MLKFSSSLNQGNEVDEVLSQTDEVDVGDEKCKDGNSLCKENADAGVQQDVESVVAQRLELMDGIVEAETQHGQRSVRFVALFL</sequence>
<reference evidence="2 3" key="1">
    <citation type="submission" date="2021-06" db="EMBL/GenBank/DDBJ databases">
        <title>Caerostris extrusa draft genome.</title>
        <authorList>
            <person name="Kono N."/>
            <person name="Arakawa K."/>
        </authorList>
    </citation>
    <scope>NUCLEOTIDE SEQUENCE [LARGE SCALE GENOMIC DNA]</scope>
</reference>
<accession>A0AAV4P665</accession>
<dbReference type="Proteomes" id="UP001054945">
    <property type="component" value="Unassembled WGS sequence"/>
</dbReference>